<organism evidence="2 3">
    <name type="scientific">Brassica napus</name>
    <name type="common">Rape</name>
    <dbReference type="NCBI Taxonomy" id="3708"/>
    <lineage>
        <taxon>Eukaryota</taxon>
        <taxon>Viridiplantae</taxon>
        <taxon>Streptophyta</taxon>
        <taxon>Embryophyta</taxon>
        <taxon>Tracheophyta</taxon>
        <taxon>Spermatophyta</taxon>
        <taxon>Magnoliopsida</taxon>
        <taxon>eudicotyledons</taxon>
        <taxon>Gunneridae</taxon>
        <taxon>Pentapetalae</taxon>
        <taxon>rosids</taxon>
        <taxon>malvids</taxon>
        <taxon>Brassicales</taxon>
        <taxon>Brassicaceae</taxon>
        <taxon>Brassiceae</taxon>
        <taxon>Brassica</taxon>
    </lineage>
</organism>
<protein>
    <submittedName>
        <fullName evidence="2">Uncharacterized protein</fullName>
    </submittedName>
</protein>
<keyword evidence="1" id="KW-1133">Transmembrane helix</keyword>
<keyword evidence="3" id="KW-1185">Reference proteome</keyword>
<comment type="caution">
    <text evidence="2">The sequence shown here is derived from an EMBL/GenBank/DDBJ whole genome shotgun (WGS) entry which is preliminary data.</text>
</comment>
<reference evidence="2 3" key="1">
    <citation type="submission" date="2021-05" db="EMBL/GenBank/DDBJ databases">
        <title>Genome Assembly of Synthetic Allotetraploid Brassica napus Reveals Homoeologous Exchanges between Subgenomes.</title>
        <authorList>
            <person name="Davis J.T."/>
        </authorList>
    </citation>
    <scope>NUCLEOTIDE SEQUENCE [LARGE SCALE GENOMIC DNA]</scope>
    <source>
        <strain evidence="3">cv. Da-Ae</strain>
        <tissue evidence="2">Seedling</tissue>
    </source>
</reference>
<evidence type="ECO:0000313" key="2">
    <source>
        <dbReference type="EMBL" id="KAH0870376.1"/>
    </source>
</evidence>
<gene>
    <name evidence="2" type="ORF">HID58_077398</name>
</gene>
<keyword evidence="1" id="KW-0472">Membrane</keyword>
<keyword evidence="1" id="KW-0812">Transmembrane</keyword>
<accession>A0ABQ7YQE6</accession>
<evidence type="ECO:0000313" key="3">
    <source>
        <dbReference type="Proteomes" id="UP000824890"/>
    </source>
</evidence>
<proteinExistence type="predicted"/>
<name>A0ABQ7YQE6_BRANA</name>
<evidence type="ECO:0000256" key="1">
    <source>
        <dbReference type="SAM" id="Phobius"/>
    </source>
</evidence>
<feature type="transmembrane region" description="Helical" evidence="1">
    <location>
        <begin position="21"/>
        <end position="43"/>
    </location>
</feature>
<feature type="non-terminal residue" evidence="2">
    <location>
        <position position="1"/>
    </location>
</feature>
<dbReference type="EMBL" id="JAGKQM010000017">
    <property type="protein sequence ID" value="KAH0870376.1"/>
    <property type="molecule type" value="Genomic_DNA"/>
</dbReference>
<sequence>FSGAGEAQTRRRRDSSTQLCYIFVPLFFFDLVLVFSPFLSLLSSEFQRFGSMGSRRRSCCLKPSISASLSLWIIFLSTLNSQAVTVTAPHCVSGSSPDEPLSRDSYLSILMWIESVSSLWRSVAQYWSLNALEDLPVAAPLLSIGSNSWISLRPDLKILWHLPCFLSFWMMITLPTGKICSLSLLDEPLWCYLLCPLHHLWYGNAGDKSCLRIVTSYGLSKLMEIDKLMIICEAHVSFLCGATGFWPEIKVLTDKPLIAISTTSISTSSFHSLELQKLVSVSPLNSTTLEKFIQTSSHQGRERSFSTSSFSRKRISPPTSLFVRGDHILLFKTGETYQLPSRLLSCVKVRLGPVDASAFICLRVEALDGAATSQINVTNGSLFEDFEVWFKSFIDYITSGNFDILHNTLSNLFKFVSLSLYSFEFYVLGLTFWIAHRGLYDVANIARCNRLI</sequence>
<dbReference type="Proteomes" id="UP000824890">
    <property type="component" value="Unassembled WGS sequence"/>
</dbReference>